<accession>A0AAN8HSF9</accession>
<gene>
    <name evidence="2" type="ORF">CgunFtcFv8_021733</name>
</gene>
<evidence type="ECO:0000313" key="3">
    <source>
        <dbReference type="Proteomes" id="UP001331515"/>
    </source>
</evidence>
<dbReference type="EMBL" id="JAURVH010001519">
    <property type="protein sequence ID" value="KAK5926138.1"/>
    <property type="molecule type" value="Genomic_DNA"/>
</dbReference>
<name>A0AAN8HSF9_CHAGU</name>
<protein>
    <submittedName>
        <fullName evidence="2">Uncharacterized protein</fullName>
    </submittedName>
</protein>
<evidence type="ECO:0000256" key="1">
    <source>
        <dbReference type="SAM" id="MobiDB-lite"/>
    </source>
</evidence>
<dbReference type="AlphaFoldDB" id="A0AAN8HSF9"/>
<evidence type="ECO:0000313" key="2">
    <source>
        <dbReference type="EMBL" id="KAK5926138.1"/>
    </source>
</evidence>
<organism evidence="2 3">
    <name type="scientific">Champsocephalus gunnari</name>
    <name type="common">Mackerel icefish</name>
    <dbReference type="NCBI Taxonomy" id="52237"/>
    <lineage>
        <taxon>Eukaryota</taxon>
        <taxon>Metazoa</taxon>
        <taxon>Chordata</taxon>
        <taxon>Craniata</taxon>
        <taxon>Vertebrata</taxon>
        <taxon>Euteleostomi</taxon>
        <taxon>Actinopterygii</taxon>
        <taxon>Neopterygii</taxon>
        <taxon>Teleostei</taxon>
        <taxon>Neoteleostei</taxon>
        <taxon>Acanthomorphata</taxon>
        <taxon>Eupercaria</taxon>
        <taxon>Perciformes</taxon>
        <taxon>Notothenioidei</taxon>
        <taxon>Channichthyidae</taxon>
        <taxon>Champsocephalus</taxon>
    </lineage>
</organism>
<reference evidence="2 3" key="1">
    <citation type="journal article" date="2023" name="Mol. Biol. Evol.">
        <title>Genomics of Secondarily Temperate Adaptation in the Only Non-Antarctic Icefish.</title>
        <authorList>
            <person name="Rivera-Colon A.G."/>
            <person name="Rayamajhi N."/>
            <person name="Minhas B.F."/>
            <person name="Madrigal G."/>
            <person name="Bilyk K.T."/>
            <person name="Yoon V."/>
            <person name="Hune M."/>
            <person name="Gregory S."/>
            <person name="Cheng C.H.C."/>
            <person name="Catchen J.M."/>
        </authorList>
    </citation>
    <scope>NUCLEOTIDE SEQUENCE [LARGE SCALE GENOMIC DNA]</scope>
    <source>
        <tissue evidence="2">White muscle</tissue>
    </source>
</reference>
<dbReference type="Proteomes" id="UP001331515">
    <property type="component" value="Unassembled WGS sequence"/>
</dbReference>
<proteinExistence type="predicted"/>
<feature type="region of interest" description="Disordered" evidence="1">
    <location>
        <begin position="1"/>
        <end position="27"/>
    </location>
</feature>
<comment type="caution">
    <text evidence="2">The sequence shown here is derived from an EMBL/GenBank/DDBJ whole genome shotgun (WGS) entry which is preliminary data.</text>
</comment>
<sequence>MGTAARHITRSSNEGAHTLIPPPPRRNARRELIVRAMMASELRSRSLLHASSRSAAGRAGNATLLAQFP</sequence>
<keyword evidence="3" id="KW-1185">Reference proteome</keyword>